<gene>
    <name evidence="2" type="ORF">HW555_010360</name>
</gene>
<evidence type="ECO:0000313" key="3">
    <source>
        <dbReference type="Proteomes" id="UP000648187"/>
    </source>
</evidence>
<dbReference type="Proteomes" id="UP000648187">
    <property type="component" value="Unassembled WGS sequence"/>
</dbReference>
<accession>A0A835GBC4</accession>
<protein>
    <submittedName>
        <fullName evidence="2">Uncharacterized protein</fullName>
    </submittedName>
</protein>
<comment type="caution">
    <text evidence="2">The sequence shown here is derived from an EMBL/GenBank/DDBJ whole genome shotgun (WGS) entry which is preliminary data.</text>
</comment>
<sequence>MMAFNSPSILRGKDTNPKNLYYKLDDEIQKLLYPFDVTLLLLLSPRYTIKDDYITTIGKKRTAVQCLSLFFIIIITISSTLSFITDLMVHKYPIVNVALFLWVAKDILLFITQSVECEKFYIANEEAMLACIQLMKNKNCPSDQLHLYKQVLRINRNFNKMSACGFFHVNAQSTITVIRILVGYICVFLQFAFL</sequence>
<evidence type="ECO:0000313" key="2">
    <source>
        <dbReference type="EMBL" id="KAF9410593.1"/>
    </source>
</evidence>
<keyword evidence="3" id="KW-1185">Reference proteome</keyword>
<keyword evidence="1" id="KW-0472">Membrane</keyword>
<dbReference type="AlphaFoldDB" id="A0A835GBC4"/>
<name>A0A835GBC4_SPOEX</name>
<keyword evidence="1" id="KW-0812">Transmembrane</keyword>
<reference evidence="2" key="1">
    <citation type="submission" date="2020-08" db="EMBL/GenBank/DDBJ databases">
        <title>Spodoptera exigua strain:BAW_Kor-Di-RS1 Genome sequencing and assembly.</title>
        <authorList>
            <person name="Kim J."/>
            <person name="Nam H.Y."/>
            <person name="Kwon M."/>
            <person name="Choi J.H."/>
            <person name="Cho S.R."/>
            <person name="Kim G.-H."/>
        </authorList>
    </citation>
    <scope>NUCLEOTIDE SEQUENCE</scope>
    <source>
        <strain evidence="2">BAW_Kor-Di-RS1</strain>
        <tissue evidence="2">Whole-body</tissue>
    </source>
</reference>
<feature type="transmembrane region" description="Helical" evidence="1">
    <location>
        <begin position="176"/>
        <end position="193"/>
    </location>
</feature>
<feature type="transmembrane region" description="Helical" evidence="1">
    <location>
        <begin position="61"/>
        <end position="84"/>
    </location>
</feature>
<evidence type="ECO:0000256" key="1">
    <source>
        <dbReference type="SAM" id="Phobius"/>
    </source>
</evidence>
<proteinExistence type="predicted"/>
<dbReference type="EMBL" id="JACKWZ010000256">
    <property type="protein sequence ID" value="KAF9410593.1"/>
    <property type="molecule type" value="Genomic_DNA"/>
</dbReference>
<keyword evidence="1" id="KW-1133">Transmembrane helix</keyword>
<organism evidence="2 3">
    <name type="scientific">Spodoptera exigua</name>
    <name type="common">Beet armyworm</name>
    <name type="synonym">Noctua fulgens</name>
    <dbReference type="NCBI Taxonomy" id="7107"/>
    <lineage>
        <taxon>Eukaryota</taxon>
        <taxon>Metazoa</taxon>
        <taxon>Ecdysozoa</taxon>
        <taxon>Arthropoda</taxon>
        <taxon>Hexapoda</taxon>
        <taxon>Insecta</taxon>
        <taxon>Pterygota</taxon>
        <taxon>Neoptera</taxon>
        <taxon>Endopterygota</taxon>
        <taxon>Lepidoptera</taxon>
        <taxon>Glossata</taxon>
        <taxon>Ditrysia</taxon>
        <taxon>Noctuoidea</taxon>
        <taxon>Noctuidae</taxon>
        <taxon>Amphipyrinae</taxon>
        <taxon>Spodoptera</taxon>
    </lineage>
</organism>